<organism evidence="1 2">
    <name type="scientific">Rouxiella silvae</name>
    <dbReference type="NCBI Taxonomy" id="1646373"/>
    <lineage>
        <taxon>Bacteria</taxon>
        <taxon>Pseudomonadati</taxon>
        <taxon>Pseudomonadota</taxon>
        <taxon>Gammaproteobacteria</taxon>
        <taxon>Enterobacterales</taxon>
        <taxon>Yersiniaceae</taxon>
        <taxon>Rouxiella</taxon>
    </lineage>
</organism>
<reference evidence="1" key="2">
    <citation type="submission" date="2022-09" db="EMBL/GenBank/DDBJ databases">
        <title>Rouxiella aceris sp. nov., isolated from tree sap and emended description of the genus Rhouxiella.</title>
        <authorList>
            <person name="Kim I.S."/>
        </authorList>
    </citation>
    <scope>NUCLEOTIDE SEQUENCE</scope>
    <source>
        <strain evidence="1">SAP-2</strain>
    </source>
</reference>
<dbReference type="EMBL" id="JADMKS010000008">
    <property type="protein sequence ID" value="MBF6638844.1"/>
    <property type="molecule type" value="Genomic_DNA"/>
</dbReference>
<sequence>MNETSNSLNLNISEDISSELVEFFEQQAAVGIGGGLGGHNANNDLITYDD</sequence>
<proteinExistence type="predicted"/>
<dbReference type="AlphaFoldDB" id="A0AA40X5H3"/>
<accession>A0AA40X5H3</accession>
<protein>
    <submittedName>
        <fullName evidence="1">Uncharacterized protein</fullName>
    </submittedName>
</protein>
<name>A0AA40X5H3_9GAMM</name>
<evidence type="ECO:0000313" key="1">
    <source>
        <dbReference type="EMBL" id="MBF6638844.1"/>
    </source>
</evidence>
<dbReference type="RefSeq" id="WP_158086949.1">
    <property type="nucleotide sequence ID" value="NZ_CBCSCF010000006.1"/>
</dbReference>
<comment type="caution">
    <text evidence="1">The sequence shown here is derived from an EMBL/GenBank/DDBJ whole genome shotgun (WGS) entry which is preliminary data.</text>
</comment>
<reference evidence="1" key="1">
    <citation type="submission" date="2020-11" db="EMBL/GenBank/DDBJ databases">
        <authorList>
            <person name="Lee S.D."/>
        </authorList>
    </citation>
    <scope>NUCLEOTIDE SEQUENCE</scope>
    <source>
        <strain evidence="1">SAP-2</strain>
    </source>
</reference>
<dbReference type="Proteomes" id="UP000705283">
    <property type="component" value="Unassembled WGS sequence"/>
</dbReference>
<evidence type="ECO:0000313" key="2">
    <source>
        <dbReference type="Proteomes" id="UP000705283"/>
    </source>
</evidence>
<gene>
    <name evidence="1" type="ORF">ITX54_19445</name>
</gene>